<organism evidence="1 2">
    <name type="scientific">Jingyaoa shaoxingensis</name>
    <dbReference type="NCBI Taxonomy" id="2763671"/>
    <lineage>
        <taxon>Bacteria</taxon>
        <taxon>Bacillati</taxon>
        <taxon>Bacillota</taxon>
        <taxon>Clostridia</taxon>
        <taxon>Lachnospirales</taxon>
        <taxon>Lachnospiraceae</taxon>
        <taxon>Jingyaoa</taxon>
    </lineage>
</organism>
<evidence type="ECO:0000313" key="1">
    <source>
        <dbReference type="EMBL" id="MBC8574666.1"/>
    </source>
</evidence>
<protein>
    <submittedName>
        <fullName evidence="1">IS4/IS5 family transposase</fullName>
    </submittedName>
</protein>
<reference evidence="1 2" key="1">
    <citation type="submission" date="2020-08" db="EMBL/GenBank/DDBJ databases">
        <title>Genome public.</title>
        <authorList>
            <person name="Liu C."/>
            <person name="Sun Q."/>
        </authorList>
    </citation>
    <scope>NUCLEOTIDE SEQUENCE [LARGE SCALE GENOMIC DNA]</scope>
    <source>
        <strain evidence="1 2">NSJ-46</strain>
    </source>
</reference>
<accession>A0ABR7NE33</accession>
<gene>
    <name evidence="1" type="ORF">H8716_16655</name>
</gene>
<sequence>LAIEEFSGATTTSVLQEFYINVLLSNLSSLIKNQVDEEIQITAKSTNKYRYQANRAFIIGRIKTIVPKILCNLFDLSAIDRLYKESLRCRSQIMPGRTFRRKKNKAIGRTHFNNKKVAF</sequence>
<evidence type="ECO:0000313" key="2">
    <source>
        <dbReference type="Proteomes" id="UP000657421"/>
    </source>
</evidence>
<proteinExistence type="predicted"/>
<keyword evidence="2" id="KW-1185">Reference proteome</keyword>
<dbReference type="EMBL" id="JACRSZ010000030">
    <property type="protein sequence ID" value="MBC8574666.1"/>
    <property type="molecule type" value="Genomic_DNA"/>
</dbReference>
<dbReference type="Proteomes" id="UP000657421">
    <property type="component" value="Unassembled WGS sequence"/>
</dbReference>
<feature type="non-terminal residue" evidence="1">
    <location>
        <position position="1"/>
    </location>
</feature>
<comment type="caution">
    <text evidence="1">The sequence shown here is derived from an EMBL/GenBank/DDBJ whole genome shotgun (WGS) entry which is preliminary data.</text>
</comment>
<name>A0ABR7NE33_9FIRM</name>